<dbReference type="RefSeq" id="WP_376845498.1">
    <property type="nucleotide sequence ID" value="NZ_JBHSFW010000001.1"/>
</dbReference>
<keyword evidence="9" id="KW-1185">Reference proteome</keyword>
<dbReference type="PANTHER" id="PTHR30435:SF2">
    <property type="entry name" value="FLAGELLAR BASAL-BODY ROD PROTEIN FLGC"/>
    <property type="match status" value="1"/>
</dbReference>
<evidence type="ECO:0000256" key="2">
    <source>
        <dbReference type="ARBA" id="ARBA00009677"/>
    </source>
</evidence>
<dbReference type="PANTHER" id="PTHR30435">
    <property type="entry name" value="FLAGELLAR PROTEIN"/>
    <property type="match status" value="1"/>
</dbReference>
<comment type="caution">
    <text evidence="8">The sequence shown here is derived from an EMBL/GenBank/DDBJ whole genome shotgun (WGS) entry which is preliminary data.</text>
</comment>
<comment type="similarity">
    <text evidence="2">Belongs to the flagella basal body rod proteins family.</text>
</comment>
<protein>
    <recommendedName>
        <fullName evidence="3 6">Flagellar basal-body rod protein FlgC</fullName>
    </recommendedName>
</protein>
<evidence type="ECO:0000259" key="7">
    <source>
        <dbReference type="Pfam" id="PF06429"/>
    </source>
</evidence>
<evidence type="ECO:0000256" key="5">
    <source>
        <dbReference type="ARBA" id="ARBA00025933"/>
    </source>
</evidence>
<comment type="subunit">
    <text evidence="5 6">The basal body constitutes a major portion of the flagellar organelle and consists of four rings (L,P,S, and M) mounted on a central rod. The rod consists of about 26 subunits of FlgG in the distal portion, and FlgB, FlgC and FlgF are thought to build up the proximal portion of the rod with about 6 subunits each.</text>
</comment>
<evidence type="ECO:0000313" key="9">
    <source>
        <dbReference type="Proteomes" id="UP001596022"/>
    </source>
</evidence>
<feature type="domain" description="Flagellar basal-body/hook protein C-terminal" evidence="7">
    <location>
        <begin position="78"/>
        <end position="122"/>
    </location>
</feature>
<organism evidence="8 9">
    <name type="scientific">Camelliibacillus cellulosilyticus</name>
    <dbReference type="NCBI Taxonomy" id="2174486"/>
    <lineage>
        <taxon>Bacteria</taxon>
        <taxon>Bacillati</taxon>
        <taxon>Bacillota</taxon>
        <taxon>Bacilli</taxon>
        <taxon>Bacillales</taxon>
        <taxon>Sporolactobacillaceae</taxon>
        <taxon>Camelliibacillus</taxon>
    </lineage>
</organism>
<dbReference type="InterPro" id="IPR010930">
    <property type="entry name" value="Flg_bb/hook_C_dom"/>
</dbReference>
<dbReference type="EMBL" id="JBHSFW010000001">
    <property type="protein sequence ID" value="MFC4617338.1"/>
    <property type="molecule type" value="Genomic_DNA"/>
</dbReference>
<gene>
    <name evidence="8" type="primary">flgC</name>
    <name evidence="8" type="ORF">ACFO4N_01185</name>
</gene>
<dbReference type="NCBIfam" id="TIGR01395">
    <property type="entry name" value="FlgC"/>
    <property type="match status" value="1"/>
</dbReference>
<dbReference type="Proteomes" id="UP001596022">
    <property type="component" value="Unassembled WGS sequence"/>
</dbReference>
<keyword evidence="8" id="KW-0966">Cell projection</keyword>
<reference evidence="9" key="1">
    <citation type="journal article" date="2019" name="Int. J. Syst. Evol. Microbiol.">
        <title>The Global Catalogue of Microorganisms (GCM) 10K type strain sequencing project: providing services to taxonomists for standard genome sequencing and annotation.</title>
        <authorList>
            <consortium name="The Broad Institute Genomics Platform"/>
            <consortium name="The Broad Institute Genome Sequencing Center for Infectious Disease"/>
            <person name="Wu L."/>
            <person name="Ma J."/>
        </authorList>
    </citation>
    <scope>NUCLEOTIDE SEQUENCE [LARGE SCALE GENOMIC DNA]</scope>
    <source>
        <strain evidence="9">CGMCC 1.16306</strain>
    </source>
</reference>
<evidence type="ECO:0000256" key="4">
    <source>
        <dbReference type="ARBA" id="ARBA00023143"/>
    </source>
</evidence>
<evidence type="ECO:0000313" key="8">
    <source>
        <dbReference type="EMBL" id="MFC4617338.1"/>
    </source>
</evidence>
<evidence type="ECO:0000256" key="6">
    <source>
        <dbReference type="RuleBase" id="RU362062"/>
    </source>
</evidence>
<keyword evidence="8" id="KW-0969">Cilium</keyword>
<dbReference type="Pfam" id="PF06429">
    <property type="entry name" value="Flg_bbr_C"/>
    <property type="match status" value="1"/>
</dbReference>
<proteinExistence type="inferred from homology"/>
<keyword evidence="8" id="KW-0282">Flagellum</keyword>
<evidence type="ECO:0000256" key="3">
    <source>
        <dbReference type="ARBA" id="ARBA00017941"/>
    </source>
</evidence>
<name>A0ABV9GHE9_9BACL</name>
<sequence>MDVISSNMANADTTRAEKVNGEWVPYRRKTVSFTPESLTFKDYLNGASGGGVRVSAINEDPEPFKMAYDPTNPDADRNGYVKLPNVDPLKEMVDLMNATRSYEANITVLNANKSMLMKALQIGK</sequence>
<evidence type="ECO:0000256" key="1">
    <source>
        <dbReference type="ARBA" id="ARBA00004117"/>
    </source>
</evidence>
<comment type="subcellular location">
    <subcellularLocation>
        <location evidence="1 6">Bacterial flagellum basal body</location>
    </subcellularLocation>
</comment>
<keyword evidence="4 6" id="KW-0975">Bacterial flagellum</keyword>
<accession>A0ABV9GHE9</accession>
<dbReference type="InterPro" id="IPR006299">
    <property type="entry name" value="FlgC"/>
</dbReference>